<reference evidence="1" key="1">
    <citation type="submission" date="2022-03" db="EMBL/GenBank/DDBJ databases">
        <authorList>
            <person name="Lindestad O."/>
        </authorList>
    </citation>
    <scope>NUCLEOTIDE SEQUENCE</scope>
</reference>
<dbReference type="Proteomes" id="UP000838756">
    <property type="component" value="Unassembled WGS sequence"/>
</dbReference>
<comment type="caution">
    <text evidence="1">The sequence shown here is derived from an EMBL/GenBank/DDBJ whole genome shotgun (WGS) entry which is preliminary data.</text>
</comment>
<organism evidence="1 2">
    <name type="scientific">Pararge aegeria aegeria</name>
    <dbReference type="NCBI Taxonomy" id="348720"/>
    <lineage>
        <taxon>Eukaryota</taxon>
        <taxon>Metazoa</taxon>
        <taxon>Ecdysozoa</taxon>
        <taxon>Arthropoda</taxon>
        <taxon>Hexapoda</taxon>
        <taxon>Insecta</taxon>
        <taxon>Pterygota</taxon>
        <taxon>Neoptera</taxon>
        <taxon>Endopterygota</taxon>
        <taxon>Lepidoptera</taxon>
        <taxon>Glossata</taxon>
        <taxon>Ditrysia</taxon>
        <taxon>Papilionoidea</taxon>
        <taxon>Nymphalidae</taxon>
        <taxon>Satyrinae</taxon>
        <taxon>Satyrini</taxon>
        <taxon>Parargina</taxon>
        <taxon>Pararge</taxon>
    </lineage>
</organism>
<keyword evidence="2" id="KW-1185">Reference proteome</keyword>
<evidence type="ECO:0000313" key="2">
    <source>
        <dbReference type="Proteomes" id="UP000838756"/>
    </source>
</evidence>
<gene>
    <name evidence="1" type="primary">jg20114</name>
    <name evidence="1" type="ORF">PAEG_LOCUS7924</name>
</gene>
<accession>A0A8S4R0S4</accession>
<evidence type="ECO:0000313" key="1">
    <source>
        <dbReference type="EMBL" id="CAH2227409.1"/>
    </source>
</evidence>
<protein>
    <submittedName>
        <fullName evidence="1">Jg20114 protein</fullName>
    </submittedName>
</protein>
<proteinExistence type="predicted"/>
<name>A0A8S4R0S4_9NEOP</name>
<dbReference type="EMBL" id="CAKXAJ010023088">
    <property type="protein sequence ID" value="CAH2227409.1"/>
    <property type="molecule type" value="Genomic_DNA"/>
</dbReference>
<dbReference type="AlphaFoldDB" id="A0A8S4R0S4"/>
<sequence>MHMYYLQLATARGGTLADCVPARATGAAVTRAQGSECCSAVLANHSKMEYVAGVCRVPAGRRVTQAHSSRAATPTADCLTSWRRRALGAVHFEKTDLNRMPGRRAAAI</sequence>